<reference evidence="1" key="1">
    <citation type="submission" date="2022-10" db="EMBL/GenBank/DDBJ databases">
        <title>The WGS of Solirubrobacter ginsenosidimutans DSM 21036.</title>
        <authorList>
            <person name="Jiang Z."/>
        </authorList>
    </citation>
    <scope>NUCLEOTIDE SEQUENCE</scope>
    <source>
        <strain evidence="1">DSM 21036</strain>
    </source>
</reference>
<dbReference type="RefSeq" id="WP_270041478.1">
    <property type="nucleotide sequence ID" value="NZ_JAPDOD010000017.1"/>
</dbReference>
<name>A0A9X3MVT3_9ACTN</name>
<keyword evidence="2" id="KW-1185">Reference proteome</keyword>
<evidence type="ECO:0000313" key="2">
    <source>
        <dbReference type="Proteomes" id="UP001149140"/>
    </source>
</evidence>
<dbReference type="EMBL" id="JAPDOD010000017">
    <property type="protein sequence ID" value="MDA0162243.1"/>
    <property type="molecule type" value="Genomic_DNA"/>
</dbReference>
<protein>
    <recommendedName>
        <fullName evidence="3">Alpha/beta hydrolase</fullName>
    </recommendedName>
</protein>
<gene>
    <name evidence="1" type="ORF">OM076_18365</name>
</gene>
<dbReference type="Proteomes" id="UP001149140">
    <property type="component" value="Unassembled WGS sequence"/>
</dbReference>
<evidence type="ECO:0008006" key="3">
    <source>
        <dbReference type="Google" id="ProtNLM"/>
    </source>
</evidence>
<organism evidence="1 2">
    <name type="scientific">Solirubrobacter ginsenosidimutans</name>
    <dbReference type="NCBI Taxonomy" id="490573"/>
    <lineage>
        <taxon>Bacteria</taxon>
        <taxon>Bacillati</taxon>
        <taxon>Actinomycetota</taxon>
        <taxon>Thermoleophilia</taxon>
        <taxon>Solirubrobacterales</taxon>
        <taxon>Solirubrobacteraceae</taxon>
        <taxon>Solirubrobacter</taxon>
    </lineage>
</organism>
<dbReference type="AlphaFoldDB" id="A0A9X3MVT3"/>
<sequence length="126" mass="13646">MIDFMEDQLDRHLVEDPDPEALDPEYVWHEVAQIRRSPQGLAAQVAATPEVRARHTMGGALSPATASWLALGFDATLGETVLRLYRAAPRDASTADARVVALDGPGHWWLALPDQLPAAVAALTAR</sequence>
<accession>A0A9X3MVT3</accession>
<proteinExistence type="predicted"/>
<comment type="caution">
    <text evidence="1">The sequence shown here is derived from an EMBL/GenBank/DDBJ whole genome shotgun (WGS) entry which is preliminary data.</text>
</comment>
<evidence type="ECO:0000313" key="1">
    <source>
        <dbReference type="EMBL" id="MDA0162243.1"/>
    </source>
</evidence>